<proteinExistence type="predicted"/>
<gene>
    <name evidence="1" type="ORF">AMECASPLE_022304</name>
</gene>
<comment type="caution">
    <text evidence="1">The sequence shown here is derived from an EMBL/GenBank/DDBJ whole genome shotgun (WGS) entry which is preliminary data.</text>
</comment>
<dbReference type="EMBL" id="JAHRIP010049004">
    <property type="protein sequence ID" value="MEQ2300142.1"/>
    <property type="molecule type" value="Genomic_DNA"/>
</dbReference>
<reference evidence="1 2" key="1">
    <citation type="submission" date="2021-06" db="EMBL/GenBank/DDBJ databases">
        <authorList>
            <person name="Palmer J.M."/>
        </authorList>
    </citation>
    <scope>NUCLEOTIDE SEQUENCE [LARGE SCALE GENOMIC DNA]</scope>
    <source>
        <strain evidence="1 2">AS_MEX2019</strain>
        <tissue evidence="1">Muscle</tissue>
    </source>
</reference>
<accession>A0ABV0Z2L6</accession>
<evidence type="ECO:0000313" key="2">
    <source>
        <dbReference type="Proteomes" id="UP001469553"/>
    </source>
</evidence>
<keyword evidence="2" id="KW-1185">Reference proteome</keyword>
<name>A0ABV0Z2L6_9TELE</name>
<sequence>MYPCYICASLSRGRCSSGHTQTVVIPLISAIFQYSSTLFPSSYLAFGICSSFTMGCHSSSHSWHLRLRSHSRKKKKDKVDRQKRKGGSLGVKFWIKTGKERSQKGRKLKILILVADSSISALDGSGGKVSEMSVNSDLRKSQLPILMLSCSV</sequence>
<dbReference type="Proteomes" id="UP001469553">
    <property type="component" value="Unassembled WGS sequence"/>
</dbReference>
<organism evidence="1 2">
    <name type="scientific">Ameca splendens</name>
    <dbReference type="NCBI Taxonomy" id="208324"/>
    <lineage>
        <taxon>Eukaryota</taxon>
        <taxon>Metazoa</taxon>
        <taxon>Chordata</taxon>
        <taxon>Craniata</taxon>
        <taxon>Vertebrata</taxon>
        <taxon>Euteleostomi</taxon>
        <taxon>Actinopterygii</taxon>
        <taxon>Neopterygii</taxon>
        <taxon>Teleostei</taxon>
        <taxon>Neoteleostei</taxon>
        <taxon>Acanthomorphata</taxon>
        <taxon>Ovalentaria</taxon>
        <taxon>Atherinomorphae</taxon>
        <taxon>Cyprinodontiformes</taxon>
        <taxon>Goodeidae</taxon>
        <taxon>Ameca</taxon>
    </lineage>
</organism>
<protein>
    <submittedName>
        <fullName evidence="1">Uncharacterized protein</fullName>
    </submittedName>
</protein>
<evidence type="ECO:0000313" key="1">
    <source>
        <dbReference type="EMBL" id="MEQ2300142.1"/>
    </source>
</evidence>